<reference evidence="2 3" key="1">
    <citation type="submission" date="2021-12" db="EMBL/GenBank/DDBJ databases">
        <title>Genome seq of p7.</title>
        <authorList>
            <person name="Seo T."/>
        </authorList>
    </citation>
    <scope>NUCLEOTIDE SEQUENCE [LARGE SCALE GENOMIC DNA]</scope>
    <source>
        <strain evidence="2 3">P7</strain>
    </source>
</reference>
<organism evidence="2 3">
    <name type="scientific">Pelomonas caseinilytica</name>
    <dbReference type="NCBI Taxonomy" id="2906763"/>
    <lineage>
        <taxon>Bacteria</taxon>
        <taxon>Pseudomonadati</taxon>
        <taxon>Pseudomonadota</taxon>
        <taxon>Betaproteobacteria</taxon>
        <taxon>Burkholderiales</taxon>
        <taxon>Sphaerotilaceae</taxon>
        <taxon>Roseateles</taxon>
    </lineage>
</organism>
<evidence type="ECO:0000313" key="2">
    <source>
        <dbReference type="EMBL" id="MCE4540564.1"/>
    </source>
</evidence>
<evidence type="ECO:0000313" key="3">
    <source>
        <dbReference type="Proteomes" id="UP001201463"/>
    </source>
</evidence>
<name>A0ABS8XI85_9BURK</name>
<gene>
    <name evidence="2" type="ORF">LXT12_25305</name>
</gene>
<comment type="caution">
    <text evidence="2">The sequence shown here is derived from an EMBL/GenBank/DDBJ whole genome shotgun (WGS) entry which is preliminary data.</text>
</comment>
<protein>
    <submittedName>
        <fullName evidence="2">Uncharacterized protein</fullName>
    </submittedName>
</protein>
<evidence type="ECO:0000256" key="1">
    <source>
        <dbReference type="SAM" id="MobiDB-lite"/>
    </source>
</evidence>
<feature type="compositionally biased region" description="Polar residues" evidence="1">
    <location>
        <begin position="19"/>
        <end position="37"/>
    </location>
</feature>
<feature type="compositionally biased region" description="Basic residues" evidence="1">
    <location>
        <begin position="1"/>
        <end position="10"/>
    </location>
</feature>
<dbReference type="Proteomes" id="UP001201463">
    <property type="component" value="Unassembled WGS sequence"/>
</dbReference>
<dbReference type="RefSeq" id="WP_233395067.1">
    <property type="nucleotide sequence ID" value="NZ_JAJTWT010000018.1"/>
</dbReference>
<dbReference type="EMBL" id="JAJTWT010000018">
    <property type="protein sequence ID" value="MCE4540564.1"/>
    <property type="molecule type" value="Genomic_DNA"/>
</dbReference>
<proteinExistence type="predicted"/>
<sequence length="62" mass="6777">MQKSHYRAKTTRSGGPVQHTASEFATERATQAHTVSKQAPAPARRDDGTAREAPQTPPQHKI</sequence>
<feature type="region of interest" description="Disordered" evidence="1">
    <location>
        <begin position="1"/>
        <end position="62"/>
    </location>
</feature>
<keyword evidence="3" id="KW-1185">Reference proteome</keyword>
<accession>A0ABS8XI85</accession>